<dbReference type="Gene3D" id="3.90.226.10">
    <property type="entry name" value="2-enoyl-CoA Hydratase, Chain A, domain 1"/>
    <property type="match status" value="1"/>
</dbReference>
<dbReference type="GO" id="GO:0004176">
    <property type="term" value="F:ATP-dependent peptidase activity"/>
    <property type="evidence" value="ECO:0007669"/>
    <property type="project" value="InterPro"/>
</dbReference>
<organism evidence="5">
    <name type="scientific">bioreactor metagenome</name>
    <dbReference type="NCBI Taxonomy" id="1076179"/>
    <lineage>
        <taxon>unclassified sequences</taxon>
        <taxon>metagenomes</taxon>
        <taxon>ecological metagenomes</taxon>
    </lineage>
</organism>
<evidence type="ECO:0000256" key="3">
    <source>
        <dbReference type="ARBA" id="ARBA00022801"/>
    </source>
</evidence>
<dbReference type="GO" id="GO:0006515">
    <property type="term" value="P:protein quality control for misfolded or incompletely synthesized proteins"/>
    <property type="evidence" value="ECO:0007669"/>
    <property type="project" value="TreeGrafter"/>
</dbReference>
<dbReference type="InterPro" id="IPR029045">
    <property type="entry name" value="ClpP/crotonase-like_dom_sf"/>
</dbReference>
<dbReference type="EMBL" id="VSSQ01000741">
    <property type="protein sequence ID" value="MPM00629.1"/>
    <property type="molecule type" value="Genomic_DNA"/>
</dbReference>
<dbReference type="InterPro" id="IPR023562">
    <property type="entry name" value="ClpP/TepA"/>
</dbReference>
<evidence type="ECO:0000256" key="1">
    <source>
        <dbReference type="ARBA" id="ARBA00007039"/>
    </source>
</evidence>
<keyword evidence="3 5" id="KW-0378">Hydrolase</keyword>
<comment type="caution">
    <text evidence="5">The sequence shown here is derived from an EMBL/GenBank/DDBJ whole genome shotgun (WGS) entry which is preliminary data.</text>
</comment>
<accession>A0A644WAM4</accession>
<feature type="coiled-coil region" evidence="4">
    <location>
        <begin position="245"/>
        <end position="272"/>
    </location>
</feature>
<evidence type="ECO:0000256" key="4">
    <source>
        <dbReference type="SAM" id="Coils"/>
    </source>
</evidence>
<dbReference type="GO" id="GO:0051117">
    <property type="term" value="F:ATPase binding"/>
    <property type="evidence" value="ECO:0007669"/>
    <property type="project" value="TreeGrafter"/>
</dbReference>
<dbReference type="InterPro" id="IPR001907">
    <property type="entry name" value="ClpP"/>
</dbReference>
<reference evidence="5" key="1">
    <citation type="submission" date="2019-08" db="EMBL/GenBank/DDBJ databases">
        <authorList>
            <person name="Kucharzyk K."/>
            <person name="Murdoch R.W."/>
            <person name="Higgins S."/>
            <person name="Loffler F."/>
        </authorList>
    </citation>
    <scope>NUCLEOTIDE SEQUENCE</scope>
</reference>
<keyword evidence="5" id="KW-0645">Protease</keyword>
<comment type="similarity">
    <text evidence="1">Belongs to the peptidase S14 family.</text>
</comment>
<dbReference type="PANTHER" id="PTHR10381">
    <property type="entry name" value="ATP-DEPENDENT CLP PROTEASE PROTEOLYTIC SUBUNIT"/>
    <property type="match status" value="1"/>
</dbReference>
<gene>
    <name evidence="5" type="primary">clpP_25</name>
    <name evidence="5" type="ORF">SDC9_46857</name>
</gene>
<dbReference type="GO" id="GO:0009368">
    <property type="term" value="C:endopeptidase Clp complex"/>
    <property type="evidence" value="ECO:0007669"/>
    <property type="project" value="TreeGrafter"/>
</dbReference>
<evidence type="ECO:0000313" key="5">
    <source>
        <dbReference type="EMBL" id="MPM00629.1"/>
    </source>
</evidence>
<proteinExistence type="inferred from homology"/>
<dbReference type="GO" id="GO:0004252">
    <property type="term" value="F:serine-type endopeptidase activity"/>
    <property type="evidence" value="ECO:0007669"/>
    <property type="project" value="UniProtKB-EC"/>
</dbReference>
<dbReference type="PANTHER" id="PTHR10381:SF70">
    <property type="entry name" value="ATP-DEPENDENT CLP PROTEASE PROTEOLYTIC SUBUNIT"/>
    <property type="match status" value="1"/>
</dbReference>
<dbReference type="EC" id="3.4.21.92" evidence="5"/>
<sequence length="373" mass="41496">MFASKSIAMAKKNILLYKEIYGESAQEFSQDFMNAESECSDIGVRINSPGGSMTDGIAVYNTIKRSVCNTEAYIDGMAASMATVVMCACKRIHMSKHGMLMIHKPSAGNFGNADELRETADVVDRLEKTIVGIYADRCGKTPEEITALWMDGKDHWLTATEALSYGLIDDIYDNEIESAPTGLTDGAQFFNFYATKLASTKTKTDMKQMIMQVNVFLAMLKMNTLPETASESDVAAQFKALADRTTAAEKENGELKQKIANFEDKAKNERTAESKAIIDKAIADRKFTEKERPMYTALMENDFENTKGIIASMAVVPSAAHAQEGNQTEYDTLAKMSWDECDKANKLPLLKEKYADLYSAKFEEKFNRKPNNN</sequence>
<dbReference type="AlphaFoldDB" id="A0A644WAM4"/>
<dbReference type="Pfam" id="PF00574">
    <property type="entry name" value="CLP_protease"/>
    <property type="match status" value="1"/>
</dbReference>
<name>A0A644WAM4_9ZZZZ</name>
<dbReference type="CDD" id="cd07016">
    <property type="entry name" value="S14_ClpP_1"/>
    <property type="match status" value="1"/>
</dbReference>
<evidence type="ECO:0000256" key="2">
    <source>
        <dbReference type="ARBA" id="ARBA00022490"/>
    </source>
</evidence>
<dbReference type="NCBIfam" id="NF045542">
    <property type="entry name" value="Clp_rel_HeadMat"/>
    <property type="match status" value="1"/>
</dbReference>
<dbReference type="PRINTS" id="PR00127">
    <property type="entry name" value="CLPPROTEASEP"/>
</dbReference>
<protein>
    <submittedName>
        <fullName evidence="5">ATP-dependent Clp protease proteolytic subunit</fullName>
        <ecNumber evidence="5">3.4.21.92</ecNumber>
    </submittedName>
</protein>
<keyword evidence="2" id="KW-0963">Cytoplasm</keyword>
<dbReference type="SUPFAM" id="SSF52096">
    <property type="entry name" value="ClpP/crotonase"/>
    <property type="match status" value="1"/>
</dbReference>
<keyword evidence="4" id="KW-0175">Coiled coil</keyword>